<evidence type="ECO:0000313" key="4">
    <source>
        <dbReference type="Proteomes" id="UP001169862"/>
    </source>
</evidence>
<keyword evidence="5" id="KW-1185">Reference proteome</keyword>
<evidence type="ECO:0000313" key="5">
    <source>
        <dbReference type="Proteomes" id="UP001177341"/>
    </source>
</evidence>
<keyword evidence="1" id="KW-0472">Membrane</keyword>
<feature type="transmembrane region" description="Helical" evidence="1">
    <location>
        <begin position="38"/>
        <end position="58"/>
    </location>
</feature>
<dbReference type="Proteomes" id="UP001177341">
    <property type="component" value="Unassembled WGS sequence"/>
</dbReference>
<dbReference type="AlphaFoldDB" id="A0AAW7XJ32"/>
<evidence type="ECO:0000313" key="3">
    <source>
        <dbReference type="EMBL" id="MDP2523222.1"/>
    </source>
</evidence>
<organism evidence="2 4">
    <name type="scientific">Neptunomonas phycophila</name>
    <dbReference type="NCBI Taxonomy" id="1572645"/>
    <lineage>
        <taxon>Bacteria</taxon>
        <taxon>Pseudomonadati</taxon>
        <taxon>Pseudomonadota</taxon>
        <taxon>Gammaproteobacteria</taxon>
        <taxon>Oceanospirillales</taxon>
        <taxon>Oceanospirillaceae</taxon>
        <taxon>Neptunomonas</taxon>
    </lineage>
</organism>
<evidence type="ECO:0000256" key="1">
    <source>
        <dbReference type="SAM" id="Phobius"/>
    </source>
</evidence>
<dbReference type="Proteomes" id="UP001169862">
    <property type="component" value="Unassembled WGS sequence"/>
</dbReference>
<feature type="transmembrane region" description="Helical" evidence="1">
    <location>
        <begin position="70"/>
        <end position="92"/>
    </location>
</feature>
<keyword evidence="1" id="KW-1133">Transmembrane helix</keyword>
<name>A0AAW7XJ32_9GAMM</name>
<gene>
    <name evidence="2" type="ORF">Q4490_11505</name>
    <name evidence="3" type="ORF">Q8W30_11625</name>
</gene>
<proteinExistence type="predicted"/>
<keyword evidence="1" id="KW-0812">Transmembrane</keyword>
<comment type="caution">
    <text evidence="2">The sequence shown here is derived from an EMBL/GenBank/DDBJ whole genome shotgun (WGS) entry which is preliminary data.</text>
</comment>
<accession>A0AAW7XJ32</accession>
<dbReference type="EMBL" id="JAUOPG010000007">
    <property type="protein sequence ID" value="MDO6454187.1"/>
    <property type="molecule type" value="Genomic_DNA"/>
</dbReference>
<evidence type="ECO:0000313" key="2">
    <source>
        <dbReference type="EMBL" id="MDO6454187.1"/>
    </source>
</evidence>
<dbReference type="EMBL" id="JAUYVO010000007">
    <property type="protein sequence ID" value="MDP2523222.1"/>
    <property type="molecule type" value="Genomic_DNA"/>
</dbReference>
<feature type="transmembrane region" description="Helical" evidence="1">
    <location>
        <begin position="12"/>
        <end position="32"/>
    </location>
</feature>
<sequence length="106" mass="12184">MKALRTIIKVSFQNLIIVMAWLLLAPIVAMAINPLPWWLFGIVYTVISAIYFLLLFYSNAELFRWAKNDYVWSLCTGIFTLFGFVIPSMMWVSHATIYAVIKSAIT</sequence>
<protein>
    <submittedName>
        <fullName evidence="2">Uncharacterized protein</fullName>
    </submittedName>
</protein>
<dbReference type="RefSeq" id="WP_290034390.1">
    <property type="nucleotide sequence ID" value="NZ_JAUOPG010000007.1"/>
</dbReference>
<reference evidence="2" key="1">
    <citation type="submission" date="2023-07" db="EMBL/GenBank/DDBJ databases">
        <title>Genome content predicts the carbon catabolic preferences of heterotrophic bacteria.</title>
        <authorList>
            <person name="Gralka M."/>
        </authorList>
    </citation>
    <scope>NUCLEOTIDE SEQUENCE</scope>
    <source>
        <strain evidence="3">5G01</strain>
        <strain evidence="2">I2M16</strain>
    </source>
</reference>